<evidence type="ECO:0000313" key="2">
    <source>
        <dbReference type="Proteomes" id="UP001523528"/>
    </source>
</evidence>
<evidence type="ECO:0000313" key="1">
    <source>
        <dbReference type="EMBL" id="MCP1260035.1"/>
    </source>
</evidence>
<protein>
    <submittedName>
        <fullName evidence="1">Uncharacterized protein</fullName>
    </submittedName>
</protein>
<reference evidence="1 2" key="1">
    <citation type="submission" date="2022-06" db="EMBL/GenBank/DDBJ databases">
        <title>Acetobacer genomes from food samples.</title>
        <authorList>
            <person name="Sombolestani A."/>
        </authorList>
    </citation>
    <scope>NUCLEOTIDE SEQUENCE [LARGE SCALE GENOMIC DNA]</scope>
    <source>
        <strain evidence="1 2">R-83285</strain>
    </source>
</reference>
<keyword evidence="2" id="KW-1185">Reference proteome</keyword>
<dbReference type="RefSeq" id="WP_165993387.1">
    <property type="nucleotide sequence ID" value="NZ_JAMYZZ010000076.1"/>
</dbReference>
<dbReference type="Proteomes" id="UP001523528">
    <property type="component" value="Unassembled WGS sequence"/>
</dbReference>
<organism evidence="1 2">
    <name type="scientific">Acetobacter lambici</name>
    <dbReference type="NCBI Taxonomy" id="1332824"/>
    <lineage>
        <taxon>Bacteria</taxon>
        <taxon>Pseudomonadati</taxon>
        <taxon>Pseudomonadota</taxon>
        <taxon>Alphaproteobacteria</taxon>
        <taxon>Acetobacterales</taxon>
        <taxon>Acetobacteraceae</taxon>
        <taxon>Acetobacter</taxon>
    </lineage>
</organism>
<comment type="caution">
    <text evidence="1">The sequence shown here is derived from an EMBL/GenBank/DDBJ whole genome shotgun (WGS) entry which is preliminary data.</text>
</comment>
<sequence length="231" mass="24876">MFHNAEAFGRNLRIFCGVMGAVIGLCTEPYSVNAATSGMTKDGKGLPQDTSDDITLTVQWEQFFGATNNGVAGGSIVLPQTEVSELHSYIKTNGEKVVFLHKGKNIAYLSKVIRSKDKKTGLTHIDLVPGTIETGILGASTATRLPNGSIKIDVTVTDINLVDMPDCSDVQCPVTVGRQTSRTVALSPDQAETIDLPLSDNNDQSIRLIFSRKQRPSQVKQTVSGMSNHRA</sequence>
<proteinExistence type="predicted"/>
<name>A0ABT1F489_9PROT</name>
<dbReference type="EMBL" id="JAMYZZ010000076">
    <property type="protein sequence ID" value="MCP1260035.1"/>
    <property type="molecule type" value="Genomic_DNA"/>
</dbReference>
<accession>A0ABT1F489</accession>
<gene>
    <name evidence="1" type="ORF">NKW50_15820</name>
</gene>